<dbReference type="Gene3D" id="1.25.10.70">
    <property type="match status" value="1"/>
</dbReference>
<evidence type="ECO:0000256" key="5">
    <source>
        <dbReference type="ARBA" id="ARBA00023010"/>
    </source>
</evidence>
<evidence type="ECO:0000259" key="11">
    <source>
        <dbReference type="Pfam" id="PF10487"/>
    </source>
</evidence>
<dbReference type="PANTHER" id="PTHR31431">
    <property type="entry name" value="NUCLEOPORIN NUP188 HOMOLOG"/>
    <property type="match status" value="1"/>
</dbReference>
<organism evidence="13 14">
    <name type="scientific">Mycena chlorophos</name>
    <name type="common">Agaric fungus</name>
    <name type="synonym">Agaricus chlorophos</name>
    <dbReference type="NCBI Taxonomy" id="658473"/>
    <lineage>
        <taxon>Eukaryota</taxon>
        <taxon>Fungi</taxon>
        <taxon>Dikarya</taxon>
        <taxon>Basidiomycota</taxon>
        <taxon>Agaricomycotina</taxon>
        <taxon>Agaricomycetes</taxon>
        <taxon>Agaricomycetidae</taxon>
        <taxon>Agaricales</taxon>
        <taxon>Marasmiineae</taxon>
        <taxon>Mycenaceae</taxon>
        <taxon>Mycena</taxon>
    </lineage>
</organism>
<dbReference type="Proteomes" id="UP000613580">
    <property type="component" value="Unassembled WGS sequence"/>
</dbReference>
<proteinExistence type="inferred from homology"/>
<accession>A0A8H6W1V4</accession>
<comment type="subcellular location">
    <subcellularLocation>
        <location evidence="1">Nucleus</location>
        <location evidence="1">Nuclear pore complex</location>
    </subcellularLocation>
</comment>
<evidence type="ECO:0000256" key="4">
    <source>
        <dbReference type="ARBA" id="ARBA00022927"/>
    </source>
</evidence>
<dbReference type="EMBL" id="JACAZE010000012">
    <property type="protein sequence ID" value="KAF7302444.1"/>
    <property type="molecule type" value="Genomic_DNA"/>
</dbReference>
<evidence type="ECO:0000256" key="6">
    <source>
        <dbReference type="ARBA" id="ARBA00023132"/>
    </source>
</evidence>
<dbReference type="GO" id="GO:0006606">
    <property type="term" value="P:protein import into nucleus"/>
    <property type="evidence" value="ECO:0007669"/>
    <property type="project" value="TreeGrafter"/>
</dbReference>
<dbReference type="InterPro" id="IPR018864">
    <property type="entry name" value="Nucleoporin_Nup188_N"/>
</dbReference>
<evidence type="ECO:0000256" key="9">
    <source>
        <dbReference type="ARBA" id="ARBA00040174"/>
    </source>
</evidence>
<evidence type="ECO:0000256" key="7">
    <source>
        <dbReference type="ARBA" id="ARBA00023242"/>
    </source>
</evidence>
<keyword evidence="4" id="KW-0653">Protein transport</keyword>
<evidence type="ECO:0000259" key="12">
    <source>
        <dbReference type="Pfam" id="PF21093"/>
    </source>
</evidence>
<evidence type="ECO:0000256" key="1">
    <source>
        <dbReference type="ARBA" id="ARBA00004567"/>
    </source>
</evidence>
<keyword evidence="2" id="KW-0813">Transport</keyword>
<keyword evidence="6" id="KW-0906">Nuclear pore complex</keyword>
<reference evidence="13" key="1">
    <citation type="submission" date="2020-05" db="EMBL/GenBank/DDBJ databases">
        <title>Mycena genomes resolve the evolution of fungal bioluminescence.</title>
        <authorList>
            <person name="Tsai I.J."/>
        </authorList>
    </citation>
    <scope>NUCLEOTIDE SEQUENCE</scope>
    <source>
        <strain evidence="13">110903Hualien_Pintung</strain>
    </source>
</reference>
<keyword evidence="3" id="KW-0509">mRNA transport</keyword>
<keyword evidence="7" id="KW-0539">Nucleus</keyword>
<dbReference type="InterPro" id="IPR044840">
    <property type="entry name" value="Nup188"/>
</dbReference>
<dbReference type="Pfam" id="PF21093">
    <property type="entry name" value="Nup188_N-subdom_III"/>
    <property type="match status" value="1"/>
</dbReference>
<protein>
    <recommendedName>
        <fullName evidence="9">Nucleoporin NUP188</fullName>
    </recommendedName>
</protein>
<gene>
    <name evidence="13" type="ORF">HMN09_00878400</name>
</gene>
<dbReference type="OrthoDB" id="102511at2759"/>
<sequence length="2023" mass="222154">MSAESSKRSNLVDVSYGQLHQALSGRLEGTTIDQLIEYITPRLDTLRNIAEPFGKPSDASKKKIESGVVALSDGVTLRVDDADKEYVLAVSGRFQIDQVHALVLLRSFLYNKGLPTTTKEAEGSFVDELVEWITPFYYSERLAVLRVLLPLFRAKGDPDDPLYDFATTFLPKLIADGPKFAELVLAQFTQRTRTRVTAKTPKDAAREAKQSCAEQLVLLEVLFATMWDYVKCDGDMVGKIYETAYETGIGTNQANTALLLDAESEQLLQDIATLWTVIMVEVLELEALADPANTVEISATPRDKDVYTASPKALQRIHQLVTSNDDGQYVIVYVAWAFVLSRLADAASKLESIPDAYRPFFETILPHLQRHSKDREPAHLWMARTALAPGAGLFGLLFSFLTDSPLFVASVAWKRASAVTDPNATAYRSVIKGLIIAIVELTPVENIPDSDAFIDVWIALFGRSESKSVALICAQYWETDWHVSSARRAIFDVARSRFPIHFQTLIRLLRAMTGVGFLDTDPLCSTQEGPQTRPAAQAAARDSCARHVFYYLESLSTYSQVIPFGNSTGPNAMVERNTHSNAPTGLSYASSRQIRLPGGSVMPVGMPGRLLNSDGAEWLIVCWQHQHSGWKLILEVLTDYVNRRQLLSGGYSDVSFAPRNASGQPVTVRLEDIGVETNAGGVSETVITHALDLVQSLIQDNPAQAEQLMQAFEAGDPVVSHTMTEARPPDLVQLTTMILEDALTSAAHQNTGYRTQLITSAMSVLSAILALPRYAHRVWLYVRSTAALFGERSVGFGSVALAAERVSGRYTMTLGLLHLVQQLANEAFASVLPDNPKLLQLKEEVLMRGIRFVHTEVWVEHLSWKYAQKAERYDIGKQVMALYGSILGHAPPVLDDSTKYPFAQLLQAIIDLLLFKATTSTINPLVSTITSGLAVLESLYDSRLHSDVRRLVFCLEEHLHLARVVLNLKINARASKPSLLEQSLCARVTGTAFSRDSSAFVKADPIDVLALYVKQRGMGSVIPVEAMRVLCALCSSFAMATPSPPTIIAHLNNPEATVASFVQIIQHPYEDMALRSAVWNFLSLAVASEPALGGLFVMGQFRTPAHLKGKAKAIADKPADETSESALDVATHMLGGWNEMWEMNPQLLASILRFLEVVWQHGLEHRAVLQDLRESSEFWDRIMKLACAELGPVPEYESGVFEMVDGVRRSAHHEVISVHAYRTLVKSYALKIIAHDVGMHFAVNKDAAKSKPTSFSKMEPKFRAADDLGELLAEATPTSYDPSLYDELAEQLKESFPTLTLEQVRSSESANEREFGDDFIFSTALFRTRLNAYQSKFPTDHRDSLITHLHLINMNLSLTQSQTALAESWQLLLQKTVPYLRGDATVGPLLMASAASIAYDIAAERRSGDLMATIHGTRLALLLAVLEVVWFATTEKKAEVDSFVELVNSVHNIILNEAQPPAKSFLGAVSVPFHRTLVLILYFCARNCGILSRRPKALSAEQRLKIASMIDAALAMVIDALRVVLDAARSRVDVELDRDMEFLVSLFEQCTRSDVNPSTTLWLVRCQETDIIRASLDVFVHIDLAGLSDLPLLLARKQPLYAPHILLFHMALASIPSAAERFASAGVLAAYSNNSLSAAISAGMVDVTLPELPAHRSPAHTGYCAMLSIVSGVVTALGRQNHYFDAEASGLIQLYGEQIIRALSWTIGDPITLPLVEEMEQVVNVFYSIAEGAPLAQTNVNPAVERVLHAFPLPALRLLQQLNYALTHPNHLASLFEPITAEERTLLEKDPPSLDPLKRPLIAHLVHRLFRLSSSILSTLVTINRAYSVLTSDKDDWPVHEALILPHSKVVLGEPASMGTLLELGNCTLDVLRELVGRPAGQSLADVGAIPGTFPLDVRQGVSTARRNLEALLIYAVTQLVMSLSKPDSTEGSSGGGEMETDGEDPSHVHGREVERRGPRASLSLADRLRRGVTGEMASDLQTLITKAKPVVAKCDAVVGGPPSVDLTGVLAGFLQERIVLQQ</sequence>
<dbReference type="Pfam" id="PF10487">
    <property type="entry name" value="Nup188_N"/>
    <property type="match status" value="1"/>
</dbReference>
<comment type="similarity">
    <text evidence="8">Belongs to the Nup188 family.</text>
</comment>
<evidence type="ECO:0000256" key="10">
    <source>
        <dbReference type="SAM" id="MobiDB-lite"/>
    </source>
</evidence>
<dbReference type="GO" id="GO:0044611">
    <property type="term" value="C:nuclear pore inner ring"/>
    <property type="evidence" value="ECO:0007669"/>
    <property type="project" value="TreeGrafter"/>
</dbReference>
<dbReference type="GO" id="GO:0017056">
    <property type="term" value="F:structural constituent of nuclear pore"/>
    <property type="evidence" value="ECO:0007669"/>
    <property type="project" value="InterPro"/>
</dbReference>
<dbReference type="PANTHER" id="PTHR31431:SF1">
    <property type="entry name" value="NUCLEOPORIN NUP188"/>
    <property type="match status" value="1"/>
</dbReference>
<name>A0A8H6W1V4_MYCCL</name>
<evidence type="ECO:0000256" key="3">
    <source>
        <dbReference type="ARBA" id="ARBA00022816"/>
    </source>
</evidence>
<feature type="domain" description="Nucleoporin Nup188 N-terminal subdomain III" evidence="12">
    <location>
        <begin position="684"/>
        <end position="1089"/>
    </location>
</feature>
<keyword evidence="14" id="KW-1185">Reference proteome</keyword>
<keyword evidence="5" id="KW-0811">Translocation</keyword>
<dbReference type="GO" id="GO:0006405">
    <property type="term" value="P:RNA export from nucleus"/>
    <property type="evidence" value="ECO:0007669"/>
    <property type="project" value="TreeGrafter"/>
</dbReference>
<comment type="caution">
    <text evidence="13">The sequence shown here is derived from an EMBL/GenBank/DDBJ whole genome shotgun (WGS) entry which is preliminary data.</text>
</comment>
<evidence type="ECO:0000256" key="2">
    <source>
        <dbReference type="ARBA" id="ARBA00022448"/>
    </source>
</evidence>
<feature type="compositionally biased region" description="Basic and acidic residues" evidence="10">
    <location>
        <begin position="1945"/>
        <end position="1958"/>
    </location>
</feature>
<feature type="domain" description="Nucleoporin Nup188 N-terminal" evidence="11">
    <location>
        <begin position="50"/>
        <end position="343"/>
    </location>
</feature>
<evidence type="ECO:0000313" key="13">
    <source>
        <dbReference type="EMBL" id="KAF7302444.1"/>
    </source>
</evidence>
<evidence type="ECO:0000256" key="8">
    <source>
        <dbReference type="ARBA" id="ARBA00038387"/>
    </source>
</evidence>
<dbReference type="GO" id="GO:0051028">
    <property type="term" value="P:mRNA transport"/>
    <property type="evidence" value="ECO:0007669"/>
    <property type="project" value="UniProtKB-KW"/>
</dbReference>
<feature type="region of interest" description="Disordered" evidence="10">
    <location>
        <begin position="1926"/>
        <end position="1962"/>
    </location>
</feature>
<dbReference type="InterPro" id="IPR048883">
    <property type="entry name" value="Nup188_N-subdom_III"/>
</dbReference>
<evidence type="ECO:0000313" key="14">
    <source>
        <dbReference type="Proteomes" id="UP000613580"/>
    </source>
</evidence>